<keyword evidence="5" id="KW-1185">Reference proteome</keyword>
<dbReference type="InterPro" id="IPR023772">
    <property type="entry name" value="DNA-bd_HTH_TetR-type_CS"/>
</dbReference>
<evidence type="ECO:0000313" key="4">
    <source>
        <dbReference type="EMBL" id="KZS41009.1"/>
    </source>
</evidence>
<name>A0A162CTZ3_9FLAO</name>
<dbReference type="RefSeq" id="WP_066313197.1">
    <property type="nucleotide sequence ID" value="NZ_CANLSS010000002.1"/>
</dbReference>
<proteinExistence type="predicted"/>
<dbReference type="PRINTS" id="PR00455">
    <property type="entry name" value="HTHTETR"/>
</dbReference>
<evidence type="ECO:0000313" key="5">
    <source>
        <dbReference type="Proteomes" id="UP000076715"/>
    </source>
</evidence>
<dbReference type="InterPro" id="IPR054422">
    <property type="entry name" value="TetR-like_HI_0893_C"/>
</dbReference>
<gene>
    <name evidence="4" type="ORF">AWE51_23950</name>
</gene>
<dbReference type="InterPro" id="IPR001647">
    <property type="entry name" value="HTH_TetR"/>
</dbReference>
<dbReference type="EMBL" id="LQRT01000008">
    <property type="protein sequence ID" value="KZS41009.1"/>
    <property type="molecule type" value="Genomic_DNA"/>
</dbReference>
<dbReference type="AlphaFoldDB" id="A0A162CTZ3"/>
<sequence>MSKKAIVLQTTLELITKQGINATSLSQIIKESGVANGTVYHHFKNKEEIITELYLMLTQDFGTVVMRNIPEDDIKKQFTVMWLNLFYYFVNNPLAFIFSEQIARSPEIPQSLKDKAREYYGEIENYFKNGVRQKVFKSYNTLVMEELFFGNVVSLVKIHENEQVKLQEKHINQAIEISWRGFLKDATIIQ</sequence>
<organism evidence="4 5">
    <name type="scientific">Aquimarina aggregata</name>
    <dbReference type="NCBI Taxonomy" id="1642818"/>
    <lineage>
        <taxon>Bacteria</taxon>
        <taxon>Pseudomonadati</taxon>
        <taxon>Bacteroidota</taxon>
        <taxon>Flavobacteriia</taxon>
        <taxon>Flavobacteriales</taxon>
        <taxon>Flavobacteriaceae</taxon>
        <taxon>Aquimarina</taxon>
    </lineage>
</organism>
<dbReference type="OrthoDB" id="6430772at2"/>
<evidence type="ECO:0000256" key="2">
    <source>
        <dbReference type="PROSITE-ProRule" id="PRU00335"/>
    </source>
</evidence>
<comment type="caution">
    <text evidence="4">The sequence shown here is derived from an EMBL/GenBank/DDBJ whole genome shotgun (WGS) entry which is preliminary data.</text>
</comment>
<dbReference type="PANTHER" id="PTHR43479:SF11">
    <property type="entry name" value="ACREF_ENVCD OPERON REPRESSOR-RELATED"/>
    <property type="match status" value="1"/>
</dbReference>
<dbReference type="GO" id="GO:0003677">
    <property type="term" value="F:DNA binding"/>
    <property type="evidence" value="ECO:0007669"/>
    <property type="project" value="UniProtKB-UniRule"/>
</dbReference>
<dbReference type="Proteomes" id="UP000076715">
    <property type="component" value="Unassembled WGS sequence"/>
</dbReference>
<reference evidence="4 5" key="1">
    <citation type="submission" date="2016-01" db="EMBL/GenBank/DDBJ databases">
        <title>The draft genome sequence of Aquimarina sp. RZW4-3-2.</title>
        <authorList>
            <person name="Wang Y."/>
        </authorList>
    </citation>
    <scope>NUCLEOTIDE SEQUENCE [LARGE SCALE GENOMIC DNA]</scope>
    <source>
        <strain evidence="4 5">RZW4-3-2</strain>
    </source>
</reference>
<dbReference type="SUPFAM" id="SSF48498">
    <property type="entry name" value="Tetracyclin repressor-like, C-terminal domain"/>
    <property type="match status" value="1"/>
</dbReference>
<evidence type="ECO:0000256" key="1">
    <source>
        <dbReference type="ARBA" id="ARBA00023125"/>
    </source>
</evidence>
<dbReference type="PROSITE" id="PS01081">
    <property type="entry name" value="HTH_TETR_1"/>
    <property type="match status" value="1"/>
</dbReference>
<dbReference type="STRING" id="1642818.AWE51_23950"/>
<feature type="domain" description="HTH tetR-type" evidence="3">
    <location>
        <begin position="1"/>
        <end position="61"/>
    </location>
</feature>
<feature type="DNA-binding region" description="H-T-H motif" evidence="2">
    <location>
        <begin position="24"/>
        <end position="43"/>
    </location>
</feature>
<dbReference type="SUPFAM" id="SSF46689">
    <property type="entry name" value="Homeodomain-like"/>
    <property type="match status" value="1"/>
</dbReference>
<dbReference type="Gene3D" id="1.10.357.10">
    <property type="entry name" value="Tetracycline Repressor, domain 2"/>
    <property type="match status" value="1"/>
</dbReference>
<dbReference type="InterPro" id="IPR009057">
    <property type="entry name" value="Homeodomain-like_sf"/>
</dbReference>
<evidence type="ECO:0000259" key="3">
    <source>
        <dbReference type="PROSITE" id="PS50977"/>
    </source>
</evidence>
<dbReference type="Pfam" id="PF00440">
    <property type="entry name" value="TetR_N"/>
    <property type="match status" value="1"/>
</dbReference>
<dbReference type="InterPro" id="IPR036271">
    <property type="entry name" value="Tet_transcr_reg_TetR-rel_C_sf"/>
</dbReference>
<protein>
    <submittedName>
        <fullName evidence="4">TetR family transcriptional regulator</fullName>
    </submittedName>
</protein>
<dbReference type="InterPro" id="IPR050624">
    <property type="entry name" value="HTH-type_Tx_Regulator"/>
</dbReference>
<dbReference type="PANTHER" id="PTHR43479">
    <property type="entry name" value="ACREF/ENVCD OPERON REPRESSOR-RELATED"/>
    <property type="match status" value="1"/>
</dbReference>
<dbReference type="PROSITE" id="PS50977">
    <property type="entry name" value="HTH_TETR_2"/>
    <property type="match status" value="1"/>
</dbReference>
<dbReference type="Pfam" id="PF22604">
    <property type="entry name" value="TetR_HI_0893_C"/>
    <property type="match status" value="1"/>
</dbReference>
<accession>A0A162CTZ3</accession>
<keyword evidence="1 2" id="KW-0238">DNA-binding</keyword>